<name>A0A840EC20_9BACT</name>
<dbReference type="Pfam" id="PF10091">
    <property type="entry name" value="Glycoamylase"/>
    <property type="match status" value="1"/>
</dbReference>
<dbReference type="Proteomes" id="UP000576209">
    <property type="component" value="Unassembled WGS sequence"/>
</dbReference>
<organism evidence="3 4">
    <name type="scientific">Neolewinella aquimaris</name>
    <dbReference type="NCBI Taxonomy" id="1835722"/>
    <lineage>
        <taxon>Bacteria</taxon>
        <taxon>Pseudomonadati</taxon>
        <taxon>Bacteroidota</taxon>
        <taxon>Saprospiria</taxon>
        <taxon>Saprospirales</taxon>
        <taxon>Lewinellaceae</taxon>
        <taxon>Neolewinella</taxon>
    </lineage>
</organism>
<dbReference type="AlphaFoldDB" id="A0A840EC20"/>
<evidence type="ECO:0000256" key="1">
    <source>
        <dbReference type="SAM" id="SignalP"/>
    </source>
</evidence>
<feature type="domain" description="Glycoamylase-like" evidence="2">
    <location>
        <begin position="211"/>
        <end position="447"/>
    </location>
</feature>
<dbReference type="Gene3D" id="1.50.10.140">
    <property type="match status" value="1"/>
</dbReference>
<keyword evidence="4" id="KW-1185">Reference proteome</keyword>
<proteinExistence type="predicted"/>
<comment type="caution">
    <text evidence="3">The sequence shown here is derived from an EMBL/GenBank/DDBJ whole genome shotgun (WGS) entry which is preliminary data.</text>
</comment>
<evidence type="ECO:0000313" key="3">
    <source>
        <dbReference type="EMBL" id="MBB4079548.1"/>
    </source>
</evidence>
<accession>A0A840EC20</accession>
<dbReference type="InterPro" id="IPR016883">
    <property type="entry name" value="UCP028431"/>
</dbReference>
<sequence length="464" mass="52754">MTMRITSILLVLCCACQAPSGVGRAQDGAGNDTAEAAFSLDELQRRTFNYFWETALPGNYQIPDRWPTERFSSIAATGFGLTSYLVGVERGYVTREQAAERTLLTLEKLWSLPQGPEMTGVAGYKGLFYHFLTNDEALRYKEVELSTIDSGLLMAGVLSAQSYFDGDDESERRIRELADQLYRRVEWDWSLNENGRMSMGWRPDREFIPADWRGYNEAMILLVLGMGSPTHPLPDDAWERWSEGYQWDEFQGYEHLNFSPLFGHQYSQMYIDFRGIQDAYMREHDSDYFENSRKATLANRAYCIENPMGFVGYGPNQWGLTACDGPGGLDTIYRGQEVKFFDYRARGASSRHIIDDGTIAPTAAGGSVPFAPEECIAALEHMWTTQYDSLVGPYGFKDAFNPSYTFGEGNENGWYDVDYLGIDQGPILIQIENHRSELIWNLMRKNPYIRKGLERAGFTGGWLE</sequence>
<dbReference type="InterPro" id="IPR019282">
    <property type="entry name" value="Glycoamylase-like_cons_dom"/>
</dbReference>
<feature type="chain" id="PRO_5032302143" description="Glycoamylase-like domain-containing protein" evidence="1">
    <location>
        <begin position="26"/>
        <end position="464"/>
    </location>
</feature>
<gene>
    <name evidence="3" type="ORF">GGR28_002173</name>
</gene>
<protein>
    <recommendedName>
        <fullName evidence="2">Glycoamylase-like domain-containing protein</fullName>
    </recommendedName>
</protein>
<keyword evidence="1" id="KW-0732">Signal</keyword>
<reference evidence="3 4" key="1">
    <citation type="submission" date="2020-08" db="EMBL/GenBank/DDBJ databases">
        <title>Genomic Encyclopedia of Type Strains, Phase IV (KMG-IV): sequencing the most valuable type-strain genomes for metagenomic binning, comparative biology and taxonomic classification.</title>
        <authorList>
            <person name="Goeker M."/>
        </authorList>
    </citation>
    <scope>NUCLEOTIDE SEQUENCE [LARGE SCALE GENOMIC DNA]</scope>
    <source>
        <strain evidence="3 4">DSM 105137</strain>
    </source>
</reference>
<evidence type="ECO:0000313" key="4">
    <source>
        <dbReference type="Proteomes" id="UP000576209"/>
    </source>
</evidence>
<evidence type="ECO:0000259" key="2">
    <source>
        <dbReference type="Pfam" id="PF10091"/>
    </source>
</evidence>
<dbReference type="EMBL" id="JACIFF010000005">
    <property type="protein sequence ID" value="MBB4079548.1"/>
    <property type="molecule type" value="Genomic_DNA"/>
</dbReference>
<feature type="signal peptide" evidence="1">
    <location>
        <begin position="1"/>
        <end position="25"/>
    </location>
</feature>
<dbReference type="PIRSF" id="PIRSF028431">
    <property type="entry name" value="UCP028431"/>
    <property type="match status" value="1"/>
</dbReference>